<accession>A0A0F9J2Y4</accession>
<comment type="pathway">
    <text evidence="1">Amino-acid biosynthesis; L-methionine biosynthesis via de novo pathway; L-homoserine from L-aspartate: step 1/3.</text>
</comment>
<dbReference type="InterPro" id="IPR045865">
    <property type="entry name" value="ACT-like_dom_sf"/>
</dbReference>
<dbReference type="EMBL" id="LAZR01012447">
    <property type="protein sequence ID" value="KKM26799.1"/>
    <property type="molecule type" value="Genomic_DNA"/>
</dbReference>
<evidence type="ECO:0000256" key="7">
    <source>
        <dbReference type="ARBA" id="ARBA00022741"/>
    </source>
</evidence>
<keyword evidence="9" id="KW-0067">ATP-binding</keyword>
<evidence type="ECO:0000256" key="8">
    <source>
        <dbReference type="ARBA" id="ARBA00022777"/>
    </source>
</evidence>
<dbReference type="EC" id="2.7.2.4" evidence="4"/>
<keyword evidence="6" id="KW-0808">Transferase</keyword>
<dbReference type="InterPro" id="IPR005260">
    <property type="entry name" value="Asp_kin_monofn"/>
</dbReference>
<dbReference type="GO" id="GO:0005524">
    <property type="term" value="F:ATP binding"/>
    <property type="evidence" value="ECO:0007669"/>
    <property type="project" value="UniProtKB-KW"/>
</dbReference>
<dbReference type="PANTHER" id="PTHR21499:SF3">
    <property type="entry name" value="ASPARTOKINASE"/>
    <property type="match status" value="1"/>
</dbReference>
<comment type="pathway">
    <text evidence="2">Amino-acid biosynthesis; L-threonine biosynthesis; L-threonine from L-aspartate: step 1/5.</text>
</comment>
<gene>
    <name evidence="13" type="ORF">LCGC14_1581160</name>
</gene>
<dbReference type="AlphaFoldDB" id="A0A0F9J2Y4"/>
<feature type="domain" description="ACT" evidence="12">
    <location>
        <begin position="344"/>
        <end position="405"/>
    </location>
</feature>
<feature type="domain" description="ACT" evidence="12">
    <location>
        <begin position="264"/>
        <end position="338"/>
    </location>
</feature>
<dbReference type="GO" id="GO:0009089">
    <property type="term" value="P:lysine biosynthetic process via diaminopimelate"/>
    <property type="evidence" value="ECO:0007669"/>
    <property type="project" value="InterPro"/>
</dbReference>
<dbReference type="FunFam" id="3.30.2130.10:FF:000002">
    <property type="entry name" value="Aspartokinase"/>
    <property type="match status" value="1"/>
</dbReference>
<dbReference type="PROSITE" id="PS00324">
    <property type="entry name" value="ASPARTOKINASE"/>
    <property type="match status" value="1"/>
</dbReference>
<dbReference type="CDD" id="cd04923">
    <property type="entry name" value="ACT_AK-LysC-DapG-like_2"/>
    <property type="match status" value="1"/>
</dbReference>
<dbReference type="Gene3D" id="3.30.2130.10">
    <property type="entry name" value="VC0802-like"/>
    <property type="match status" value="1"/>
</dbReference>
<evidence type="ECO:0000256" key="11">
    <source>
        <dbReference type="ARBA" id="ARBA00047872"/>
    </source>
</evidence>
<evidence type="ECO:0000259" key="12">
    <source>
        <dbReference type="PROSITE" id="PS51671"/>
    </source>
</evidence>
<dbReference type="Pfam" id="PF22468">
    <property type="entry name" value="ACT_9"/>
    <property type="match status" value="2"/>
</dbReference>
<dbReference type="InterPro" id="IPR002912">
    <property type="entry name" value="ACT_dom"/>
</dbReference>
<dbReference type="InterPro" id="IPR036393">
    <property type="entry name" value="AceGlu_kinase-like_sf"/>
</dbReference>
<dbReference type="PANTHER" id="PTHR21499">
    <property type="entry name" value="ASPARTATE KINASE"/>
    <property type="match status" value="1"/>
</dbReference>
<dbReference type="CDD" id="cd04913">
    <property type="entry name" value="ACT_AKii-LysC-BS-like_1"/>
    <property type="match status" value="1"/>
</dbReference>
<comment type="catalytic activity">
    <reaction evidence="11">
        <text>L-aspartate + ATP = 4-phospho-L-aspartate + ADP</text>
        <dbReference type="Rhea" id="RHEA:23776"/>
        <dbReference type="ChEBI" id="CHEBI:29991"/>
        <dbReference type="ChEBI" id="CHEBI:30616"/>
        <dbReference type="ChEBI" id="CHEBI:57535"/>
        <dbReference type="ChEBI" id="CHEBI:456216"/>
        <dbReference type="EC" id="2.7.2.4"/>
    </reaction>
</comment>
<name>A0A0F9J2Y4_9ZZZZ</name>
<dbReference type="InterPro" id="IPR001048">
    <property type="entry name" value="Asp/Glu/Uridylate_kinase"/>
</dbReference>
<evidence type="ECO:0000256" key="6">
    <source>
        <dbReference type="ARBA" id="ARBA00022679"/>
    </source>
</evidence>
<dbReference type="InterPro" id="IPR054352">
    <property type="entry name" value="ACT_Aspartokinase"/>
</dbReference>
<proteinExistence type="inferred from homology"/>
<protein>
    <recommendedName>
        <fullName evidence="4">aspartate kinase</fullName>
        <ecNumber evidence="4">2.7.2.4</ecNumber>
    </recommendedName>
</protein>
<dbReference type="SUPFAM" id="SSF55021">
    <property type="entry name" value="ACT-like"/>
    <property type="match status" value="2"/>
</dbReference>
<evidence type="ECO:0000256" key="3">
    <source>
        <dbReference type="ARBA" id="ARBA00010122"/>
    </source>
</evidence>
<comment type="similarity">
    <text evidence="3">Belongs to the aspartokinase family.</text>
</comment>
<keyword evidence="5" id="KW-0028">Amino-acid biosynthesis</keyword>
<evidence type="ECO:0000256" key="9">
    <source>
        <dbReference type="ARBA" id="ARBA00022840"/>
    </source>
</evidence>
<dbReference type="PIRSF" id="PIRSF000726">
    <property type="entry name" value="Asp_kin"/>
    <property type="match status" value="1"/>
</dbReference>
<dbReference type="InterPro" id="IPR018042">
    <property type="entry name" value="Aspartate_kinase_CS"/>
</dbReference>
<keyword evidence="7" id="KW-0547">Nucleotide-binding</keyword>
<dbReference type="FunFam" id="3.40.1160.10:FF:000002">
    <property type="entry name" value="Aspartokinase"/>
    <property type="match status" value="1"/>
</dbReference>
<dbReference type="CDD" id="cd04246">
    <property type="entry name" value="AAK_AK-DapG-like"/>
    <property type="match status" value="1"/>
</dbReference>
<dbReference type="GO" id="GO:0005829">
    <property type="term" value="C:cytosol"/>
    <property type="evidence" value="ECO:0007669"/>
    <property type="project" value="TreeGrafter"/>
</dbReference>
<dbReference type="Gene3D" id="3.40.1160.10">
    <property type="entry name" value="Acetylglutamate kinase-like"/>
    <property type="match status" value="1"/>
</dbReference>
<keyword evidence="10" id="KW-0457">Lysine biosynthesis</keyword>
<evidence type="ECO:0000256" key="2">
    <source>
        <dbReference type="ARBA" id="ARBA00005139"/>
    </source>
</evidence>
<evidence type="ECO:0000256" key="5">
    <source>
        <dbReference type="ARBA" id="ARBA00022605"/>
    </source>
</evidence>
<dbReference type="Pfam" id="PF00696">
    <property type="entry name" value="AA_kinase"/>
    <property type="match status" value="1"/>
</dbReference>
<reference evidence="13" key="1">
    <citation type="journal article" date="2015" name="Nature">
        <title>Complex archaea that bridge the gap between prokaryotes and eukaryotes.</title>
        <authorList>
            <person name="Spang A."/>
            <person name="Saw J.H."/>
            <person name="Jorgensen S.L."/>
            <person name="Zaremba-Niedzwiedzka K."/>
            <person name="Martijn J."/>
            <person name="Lind A.E."/>
            <person name="van Eijk R."/>
            <person name="Schleper C."/>
            <person name="Guy L."/>
            <person name="Ettema T.J."/>
        </authorList>
    </citation>
    <scope>NUCLEOTIDE SEQUENCE</scope>
</reference>
<dbReference type="GO" id="GO:0004072">
    <property type="term" value="F:aspartate kinase activity"/>
    <property type="evidence" value="ECO:0007669"/>
    <property type="project" value="UniProtKB-EC"/>
</dbReference>
<dbReference type="InterPro" id="IPR001341">
    <property type="entry name" value="Asp_kinase"/>
</dbReference>
<evidence type="ECO:0000256" key="1">
    <source>
        <dbReference type="ARBA" id="ARBA00004986"/>
    </source>
</evidence>
<dbReference type="NCBIfam" id="TIGR00656">
    <property type="entry name" value="asp_kin_monofn"/>
    <property type="match status" value="1"/>
</dbReference>
<keyword evidence="8" id="KW-0418">Kinase</keyword>
<dbReference type="NCBIfam" id="NF005154">
    <property type="entry name" value="PRK06635.1-2"/>
    <property type="match status" value="1"/>
</dbReference>
<organism evidence="13">
    <name type="scientific">marine sediment metagenome</name>
    <dbReference type="NCBI Taxonomy" id="412755"/>
    <lineage>
        <taxon>unclassified sequences</taxon>
        <taxon>metagenomes</taxon>
        <taxon>ecological metagenomes</taxon>
    </lineage>
</organism>
<comment type="caution">
    <text evidence="13">The sequence shown here is derived from an EMBL/GenBank/DDBJ whole genome shotgun (WGS) entry which is preliminary data.</text>
</comment>
<dbReference type="GO" id="GO:0009090">
    <property type="term" value="P:homoserine biosynthetic process"/>
    <property type="evidence" value="ECO:0007669"/>
    <property type="project" value="TreeGrafter"/>
</dbReference>
<dbReference type="NCBIfam" id="NF005155">
    <property type="entry name" value="PRK06635.1-4"/>
    <property type="match status" value="1"/>
</dbReference>
<evidence type="ECO:0000256" key="10">
    <source>
        <dbReference type="ARBA" id="ARBA00023154"/>
    </source>
</evidence>
<dbReference type="SUPFAM" id="SSF53633">
    <property type="entry name" value="Carbamate kinase-like"/>
    <property type="match status" value="1"/>
</dbReference>
<sequence length="405" mass="43027">MALIVQKYGGTSVADAERIQSVAGRIARQAEAGDRLVVVVSAMGDTTDELLALADQMTDEPEERELDLLLSTGEIVSSTLLTIALKRIGRPAVALSGAQAGIGTDMRYGRARILKVDPHRIERELKQGNVVIVAGFQGTTEELDITTLGRGGSDTTAVALAAALKAERCEIYTDVDGIYTADPRIEPKASKLEAISYEEMLELASYGATVMHPRAVELGSVYNIPILVASSFTDAPGTLIGGASMMEQRNKVMGIAEDRDVARITLRGVPDQPGIAARLFEPLAEGGISVDTIVQNASVERLTDLTFTVAQAGLGRAMEIVRPVAAEIGAPEVLADTHLAKVSIVGAGMQSGPGYAGRMFQTLYEAGINIELITTSEIRITCLIEEAQVPKAVRALHKAFELEEA</sequence>
<dbReference type="PROSITE" id="PS51671">
    <property type="entry name" value="ACT"/>
    <property type="match status" value="2"/>
</dbReference>
<dbReference type="NCBIfam" id="TIGR00657">
    <property type="entry name" value="asp_kinases"/>
    <property type="match status" value="1"/>
</dbReference>
<evidence type="ECO:0000256" key="4">
    <source>
        <dbReference type="ARBA" id="ARBA00013059"/>
    </source>
</evidence>
<evidence type="ECO:0000313" key="13">
    <source>
        <dbReference type="EMBL" id="KKM26799.1"/>
    </source>
</evidence>